<feature type="chain" id="PRO_5033824856" evidence="1">
    <location>
        <begin position="23"/>
        <end position="372"/>
    </location>
</feature>
<keyword evidence="1" id="KW-0732">Signal</keyword>
<proteinExistence type="predicted"/>
<protein>
    <submittedName>
        <fullName evidence="3">Ferrichrome/ferrioxamine B periplasmic transporter</fullName>
    </submittedName>
</protein>
<feature type="signal peptide" evidence="1">
    <location>
        <begin position="1"/>
        <end position="22"/>
    </location>
</feature>
<dbReference type="EMBL" id="LR590463">
    <property type="protein sequence ID" value="VTP60689.1"/>
    <property type="molecule type" value="Genomic_DNA"/>
</dbReference>
<accession>A0A447QQ24</accession>
<evidence type="ECO:0000256" key="1">
    <source>
        <dbReference type="SAM" id="SignalP"/>
    </source>
</evidence>
<dbReference type="STRING" id="61652.AXX16_4146"/>
<dbReference type="RefSeq" id="WP_054306566.1">
    <property type="nucleotide sequence ID" value="NZ_CAMIPJ010000009.1"/>
</dbReference>
<dbReference type="PROSITE" id="PS50983">
    <property type="entry name" value="FE_B12_PBP"/>
    <property type="match status" value="1"/>
</dbReference>
<feature type="domain" description="Fe/B12 periplasmic-binding" evidence="2">
    <location>
        <begin position="41"/>
        <end position="343"/>
    </location>
</feature>
<dbReference type="CDD" id="cd01139">
    <property type="entry name" value="TroA_f"/>
    <property type="match status" value="1"/>
</dbReference>
<sequence>MRKSFLLLLASLLFSVLSCAQAKTVTDILGRRVDVPDNPQRIVLGESRMLYTLALLETGDPARRVVGWPRDLARYDAQSWQLYSQKFPHMAQIPTISGDNFRQINPERLIQLRPDLVILARYAREDGDQAQLVSALGKAGIPVVYVDLRIDLLHNTVPSVRLLGELLNRQARAEAFITFYQQHMTAVRERLAAYHGERPKVMLHLHLGRRDTCCTTAAHGNLGDLVTFAGGENIANASIKGVYGELNPETLLTANPDVYLATGMAGVQGKRYSDLLLGPQVSRQQADDSFRRLMQQQPMIAGLNAVKNQRAWSIWHNFYLSPYHVVAVEMFAKAFYPQLFADLDPQHTFQQLYQQFLPLPFSGTYWSQLTGE</sequence>
<dbReference type="SUPFAM" id="SSF53807">
    <property type="entry name" value="Helical backbone' metal receptor"/>
    <property type="match status" value="1"/>
</dbReference>
<dbReference type="EMBL" id="LR134155">
    <property type="protein sequence ID" value="VEA72112.1"/>
    <property type="molecule type" value="Genomic_DNA"/>
</dbReference>
<evidence type="ECO:0000259" key="2">
    <source>
        <dbReference type="PROSITE" id="PS50983"/>
    </source>
</evidence>
<evidence type="ECO:0000313" key="5">
    <source>
        <dbReference type="Proteomes" id="UP000271603"/>
    </source>
</evidence>
<dbReference type="PROSITE" id="PS51257">
    <property type="entry name" value="PROKAR_LIPOPROTEIN"/>
    <property type="match status" value="1"/>
</dbReference>
<dbReference type="InterPro" id="IPR050902">
    <property type="entry name" value="ABC_Transporter_SBP"/>
</dbReference>
<name>A0A447QQ24_SERRU</name>
<reference evidence="3 5" key="1">
    <citation type="submission" date="2018-12" db="EMBL/GenBank/DDBJ databases">
        <authorList>
            <consortium name="Pathogen Informatics"/>
        </authorList>
    </citation>
    <scope>NUCLEOTIDE SEQUENCE [LARGE SCALE GENOMIC DNA]</scope>
    <source>
        <strain evidence="4 6">NCTC12971</strain>
        <strain evidence="3 5">NCTC9419</strain>
    </source>
</reference>
<evidence type="ECO:0000313" key="3">
    <source>
        <dbReference type="EMBL" id="VEA72112.1"/>
    </source>
</evidence>
<dbReference type="Pfam" id="PF01497">
    <property type="entry name" value="Peripla_BP_2"/>
    <property type="match status" value="1"/>
</dbReference>
<gene>
    <name evidence="4" type="ORF">NCTC12971_01176</name>
    <name evidence="3" type="ORF">NCTC9419_03704</name>
</gene>
<dbReference type="Gene3D" id="3.40.50.1980">
    <property type="entry name" value="Nitrogenase molybdenum iron protein domain"/>
    <property type="match status" value="2"/>
</dbReference>
<organism evidence="3 5">
    <name type="scientific">Serratia rubidaea</name>
    <name type="common">Serratia marinorubra</name>
    <dbReference type="NCBI Taxonomy" id="61652"/>
    <lineage>
        <taxon>Bacteria</taxon>
        <taxon>Pseudomonadati</taxon>
        <taxon>Pseudomonadota</taxon>
        <taxon>Gammaproteobacteria</taxon>
        <taxon>Enterobacterales</taxon>
        <taxon>Yersiniaceae</taxon>
        <taxon>Serratia</taxon>
    </lineage>
</organism>
<evidence type="ECO:0000313" key="6">
    <source>
        <dbReference type="Proteomes" id="UP000307968"/>
    </source>
</evidence>
<dbReference type="GeneID" id="61764473"/>
<dbReference type="PANTHER" id="PTHR30535:SF34">
    <property type="entry name" value="MOLYBDATE-BINDING PROTEIN MOLA"/>
    <property type="match status" value="1"/>
</dbReference>
<dbReference type="InterPro" id="IPR002491">
    <property type="entry name" value="ABC_transptr_periplasmic_BD"/>
</dbReference>
<dbReference type="Proteomes" id="UP000307968">
    <property type="component" value="Chromosome"/>
</dbReference>
<dbReference type="PANTHER" id="PTHR30535">
    <property type="entry name" value="VITAMIN B12-BINDING PROTEIN"/>
    <property type="match status" value="1"/>
</dbReference>
<dbReference type="AlphaFoldDB" id="A0A447QQ24"/>
<evidence type="ECO:0000313" key="4">
    <source>
        <dbReference type="EMBL" id="VTP60689.1"/>
    </source>
</evidence>
<dbReference type="Proteomes" id="UP000271603">
    <property type="component" value="Chromosome"/>
</dbReference>